<keyword evidence="3 6" id="KW-1133">Transmembrane helix</keyword>
<dbReference type="Proteomes" id="UP001524502">
    <property type="component" value="Unassembled WGS sequence"/>
</dbReference>
<dbReference type="InterPro" id="IPR003810">
    <property type="entry name" value="Mntp/YtaF"/>
</dbReference>
<keyword evidence="8" id="KW-1185">Reference proteome</keyword>
<gene>
    <name evidence="7" type="ORF">NE619_16075</name>
</gene>
<evidence type="ECO:0000313" key="8">
    <source>
        <dbReference type="Proteomes" id="UP001524502"/>
    </source>
</evidence>
<feature type="transmembrane region" description="Helical" evidence="6">
    <location>
        <begin position="6"/>
        <end position="26"/>
    </location>
</feature>
<keyword evidence="2 6" id="KW-0812">Transmembrane</keyword>
<feature type="region of interest" description="Disordered" evidence="5">
    <location>
        <begin position="92"/>
        <end position="129"/>
    </location>
</feature>
<evidence type="ECO:0000256" key="3">
    <source>
        <dbReference type="ARBA" id="ARBA00022989"/>
    </source>
</evidence>
<evidence type="ECO:0000256" key="2">
    <source>
        <dbReference type="ARBA" id="ARBA00022692"/>
    </source>
</evidence>
<keyword evidence="1" id="KW-1003">Cell membrane</keyword>
<sequence>MHVISAVLFAISANMDNIPLGIAYGIRGISISFARNLLIALITSSGTFISMSLGTIVALFLKKETAALIGCSILIIMGLWFIAGFFRKRKKSTRPGKSEASDQGGSDSAEPREEASRQTAGKEPQGGHGNLISITTRQSLALAFVLMINNMGFGIGANIAGLPVLLTSLCTFLCSMLLLTTGVKIGQKFKSNRLSSYSELISGILIVILGIYEFFV</sequence>
<organism evidence="7 8">
    <name type="scientific">Anaerovorax odorimutans</name>
    <dbReference type="NCBI Taxonomy" id="109327"/>
    <lineage>
        <taxon>Bacteria</taxon>
        <taxon>Bacillati</taxon>
        <taxon>Bacillota</taxon>
        <taxon>Clostridia</taxon>
        <taxon>Peptostreptococcales</taxon>
        <taxon>Anaerovoracaceae</taxon>
        <taxon>Anaerovorax</taxon>
    </lineage>
</organism>
<dbReference type="Pfam" id="PF02659">
    <property type="entry name" value="Mntp"/>
    <property type="match status" value="1"/>
</dbReference>
<evidence type="ECO:0000256" key="4">
    <source>
        <dbReference type="ARBA" id="ARBA00023136"/>
    </source>
</evidence>
<dbReference type="EMBL" id="JANFXK010000023">
    <property type="protein sequence ID" value="MCQ4638252.1"/>
    <property type="molecule type" value="Genomic_DNA"/>
</dbReference>
<reference evidence="7 8" key="1">
    <citation type="submission" date="2022-06" db="EMBL/GenBank/DDBJ databases">
        <title>Isolation of gut microbiota from human fecal samples.</title>
        <authorList>
            <person name="Pamer E.G."/>
            <person name="Barat B."/>
            <person name="Waligurski E."/>
            <person name="Medina S."/>
            <person name="Paddock L."/>
            <person name="Mostad J."/>
        </authorList>
    </citation>
    <scope>NUCLEOTIDE SEQUENCE [LARGE SCALE GENOMIC DNA]</scope>
    <source>
        <strain evidence="7 8">SL.3.17</strain>
    </source>
</reference>
<feature type="transmembrane region" description="Helical" evidence="6">
    <location>
        <begin position="197"/>
        <end position="215"/>
    </location>
</feature>
<proteinExistence type="predicted"/>
<keyword evidence="4 6" id="KW-0472">Membrane</keyword>
<feature type="transmembrane region" description="Helical" evidence="6">
    <location>
        <begin position="140"/>
        <end position="159"/>
    </location>
</feature>
<comment type="caution">
    <text evidence="7">The sequence shown here is derived from an EMBL/GenBank/DDBJ whole genome shotgun (WGS) entry which is preliminary data.</text>
</comment>
<dbReference type="PANTHER" id="PTHR35529:SF2">
    <property type="entry name" value="SPORULATION PROTEIN YTAF-RELATED"/>
    <property type="match status" value="1"/>
</dbReference>
<feature type="transmembrane region" description="Helical" evidence="6">
    <location>
        <begin position="38"/>
        <end position="61"/>
    </location>
</feature>
<name>A0ABT1RSV2_9FIRM</name>
<dbReference type="PANTHER" id="PTHR35529">
    <property type="entry name" value="MANGANESE EFFLUX PUMP MNTP-RELATED"/>
    <property type="match status" value="1"/>
</dbReference>
<dbReference type="RefSeq" id="WP_256133449.1">
    <property type="nucleotide sequence ID" value="NZ_JANFXK010000023.1"/>
</dbReference>
<evidence type="ECO:0000256" key="1">
    <source>
        <dbReference type="ARBA" id="ARBA00022475"/>
    </source>
</evidence>
<evidence type="ECO:0000256" key="5">
    <source>
        <dbReference type="SAM" id="MobiDB-lite"/>
    </source>
</evidence>
<accession>A0ABT1RSV2</accession>
<feature type="transmembrane region" description="Helical" evidence="6">
    <location>
        <begin position="165"/>
        <end position="185"/>
    </location>
</feature>
<evidence type="ECO:0000256" key="6">
    <source>
        <dbReference type="SAM" id="Phobius"/>
    </source>
</evidence>
<protein>
    <submittedName>
        <fullName evidence="7">Manganese efflux pump</fullName>
    </submittedName>
</protein>
<feature type="transmembrane region" description="Helical" evidence="6">
    <location>
        <begin position="67"/>
        <end position="86"/>
    </location>
</feature>
<evidence type="ECO:0000313" key="7">
    <source>
        <dbReference type="EMBL" id="MCQ4638252.1"/>
    </source>
</evidence>